<dbReference type="Gene3D" id="3.40.50.1820">
    <property type="entry name" value="alpha/beta hydrolase"/>
    <property type="match status" value="1"/>
</dbReference>
<protein>
    <submittedName>
        <fullName evidence="3">PGAP1-like protein</fullName>
    </submittedName>
</protein>
<dbReference type="RefSeq" id="WP_106297404.1">
    <property type="nucleotide sequence ID" value="NZ_PVTI01000010.1"/>
</dbReference>
<keyword evidence="4" id="KW-1185">Reference proteome</keyword>
<comment type="caution">
    <text evidence="3">The sequence shown here is derived from an EMBL/GenBank/DDBJ whole genome shotgun (WGS) entry which is preliminary data.</text>
</comment>
<feature type="region of interest" description="Disordered" evidence="1">
    <location>
        <begin position="381"/>
        <end position="400"/>
    </location>
</feature>
<evidence type="ECO:0000313" key="4">
    <source>
        <dbReference type="Proteomes" id="UP000237822"/>
    </source>
</evidence>
<organism evidence="3 4">
    <name type="scientific">Knoellia remsis</name>
    <dbReference type="NCBI Taxonomy" id="407159"/>
    <lineage>
        <taxon>Bacteria</taxon>
        <taxon>Bacillati</taxon>
        <taxon>Actinomycetota</taxon>
        <taxon>Actinomycetes</taxon>
        <taxon>Micrococcales</taxon>
        <taxon>Intrasporangiaceae</taxon>
        <taxon>Knoellia</taxon>
    </lineage>
</organism>
<accession>A0A2T0UN63</accession>
<sequence length="400" mass="41825">MSDLEVTGGEGGLEVAVDDLRAAATVLRRVAAAIAEDVEAGGWAVVDVGVGSLGSTGIPDADLVVDVARAQWEARHVRSRVDREAERLRELAGSTGRAATAYEVTEGANRAMVDAIRQQALLLTWMMTEASGRVGYLDGGDAWPVEVSEVGSRPMSAGDVPTSAASLLAGIEPLTSDIGARVIEIPAADGSTTWLVQVPGTRGGIESGGEDPLDWTSNVSLMLRSTAASKATVEQALAQAQGGRAGPRDRVVIAGYSQGGLVAAALASDPAFTRRHRVTQILTAGSPIDAFPIPDATAVLALQHRGDPMPQFDVAPPPVRRNWTTVLASPARGPSPDDVFAAHELTQYAQTAVEADRTPDPSVSTWRTSLAPAVTLAPGATATVHDYRSRRVPQRTPRQD</sequence>
<dbReference type="EMBL" id="PVTI01000010">
    <property type="protein sequence ID" value="PRY59361.1"/>
    <property type="molecule type" value="Genomic_DNA"/>
</dbReference>
<dbReference type="OrthoDB" id="5095936at2"/>
<dbReference type="GO" id="GO:0016788">
    <property type="term" value="F:hydrolase activity, acting on ester bonds"/>
    <property type="evidence" value="ECO:0007669"/>
    <property type="project" value="InterPro"/>
</dbReference>
<evidence type="ECO:0000313" key="3">
    <source>
        <dbReference type="EMBL" id="PRY59361.1"/>
    </source>
</evidence>
<evidence type="ECO:0000259" key="2">
    <source>
        <dbReference type="Pfam" id="PF07819"/>
    </source>
</evidence>
<evidence type="ECO:0000256" key="1">
    <source>
        <dbReference type="SAM" id="MobiDB-lite"/>
    </source>
</evidence>
<dbReference type="InterPro" id="IPR012908">
    <property type="entry name" value="PGAP1-ab_dom-like"/>
</dbReference>
<dbReference type="SUPFAM" id="SSF53474">
    <property type="entry name" value="alpha/beta-Hydrolases"/>
    <property type="match status" value="1"/>
</dbReference>
<reference evidence="3 4" key="1">
    <citation type="submission" date="2018-03" db="EMBL/GenBank/DDBJ databases">
        <title>Genomic Encyclopedia of Archaeal and Bacterial Type Strains, Phase II (KMG-II): from individual species to whole genera.</title>
        <authorList>
            <person name="Goeker M."/>
        </authorList>
    </citation>
    <scope>NUCLEOTIDE SEQUENCE [LARGE SCALE GENOMIC DNA]</scope>
    <source>
        <strain evidence="3 4">ATCC BAA-1496</strain>
    </source>
</reference>
<dbReference type="AlphaFoldDB" id="A0A2T0UN63"/>
<gene>
    <name evidence="3" type="ORF">BCF74_11098</name>
</gene>
<dbReference type="Proteomes" id="UP000237822">
    <property type="component" value="Unassembled WGS sequence"/>
</dbReference>
<dbReference type="Pfam" id="PF07819">
    <property type="entry name" value="PGAP1"/>
    <property type="match status" value="1"/>
</dbReference>
<name>A0A2T0UN63_9MICO</name>
<proteinExistence type="predicted"/>
<feature type="domain" description="GPI inositol-deacylase PGAP1-like alpha/beta" evidence="2">
    <location>
        <begin position="241"/>
        <end position="305"/>
    </location>
</feature>
<dbReference type="InterPro" id="IPR029058">
    <property type="entry name" value="AB_hydrolase_fold"/>
</dbReference>